<dbReference type="Pfam" id="PF00248">
    <property type="entry name" value="Aldo_ket_red"/>
    <property type="match status" value="1"/>
</dbReference>
<evidence type="ECO:0000313" key="7">
    <source>
        <dbReference type="Proteomes" id="UP001320898"/>
    </source>
</evidence>
<evidence type="ECO:0000256" key="3">
    <source>
        <dbReference type="ARBA" id="ARBA00038157"/>
    </source>
</evidence>
<dbReference type="AlphaFoldDB" id="A0AAW5R1B0"/>
<protein>
    <recommendedName>
        <fullName evidence="4">Protein tas</fullName>
    </recommendedName>
</protein>
<dbReference type="SUPFAM" id="SSF51430">
    <property type="entry name" value="NAD(P)-linked oxidoreductase"/>
    <property type="match status" value="1"/>
</dbReference>
<dbReference type="GO" id="GO:0016491">
    <property type="term" value="F:oxidoreductase activity"/>
    <property type="evidence" value="ECO:0007669"/>
    <property type="project" value="UniProtKB-KW"/>
</dbReference>
<comment type="similarity">
    <text evidence="3">Belongs to the aldo/keto reductase family. Aldo/keto reductase 2 subfamily.</text>
</comment>
<dbReference type="Proteomes" id="UP001320898">
    <property type="component" value="Unassembled WGS sequence"/>
</dbReference>
<comment type="caution">
    <text evidence="6">The sequence shown here is derived from an EMBL/GenBank/DDBJ whole genome shotgun (WGS) entry which is preliminary data.</text>
</comment>
<evidence type="ECO:0000256" key="4">
    <source>
        <dbReference type="ARBA" id="ARBA00070119"/>
    </source>
</evidence>
<dbReference type="Gene3D" id="3.20.20.100">
    <property type="entry name" value="NADP-dependent oxidoreductase domain"/>
    <property type="match status" value="1"/>
</dbReference>
<dbReference type="RefSeq" id="WP_261615869.1">
    <property type="nucleotide sequence ID" value="NZ_JALIDZ010000004.1"/>
</dbReference>
<dbReference type="InterPro" id="IPR023210">
    <property type="entry name" value="NADP_OxRdtase_dom"/>
</dbReference>
<reference evidence="6 7" key="1">
    <citation type="submission" date="2022-04" db="EMBL/GenBank/DDBJ databases">
        <authorList>
            <person name="Ye Y.-Q."/>
            <person name="Du Z.-J."/>
        </authorList>
    </citation>
    <scope>NUCLEOTIDE SEQUENCE [LARGE SCALE GENOMIC DNA]</scope>
    <source>
        <strain evidence="6 7">A6E488</strain>
    </source>
</reference>
<feature type="domain" description="NADP-dependent oxidoreductase" evidence="5">
    <location>
        <begin position="15"/>
        <end position="343"/>
    </location>
</feature>
<accession>A0AAW5R1B0</accession>
<dbReference type="EMBL" id="JALIDZ010000004">
    <property type="protein sequence ID" value="MCT8972305.1"/>
    <property type="molecule type" value="Genomic_DNA"/>
</dbReference>
<keyword evidence="7" id="KW-1185">Reference proteome</keyword>
<gene>
    <name evidence="6" type="ORF">MUB46_10590</name>
</gene>
<dbReference type="NCBIfam" id="NF007912">
    <property type="entry name" value="PRK10625.1"/>
    <property type="match status" value="1"/>
</dbReference>
<organism evidence="6 7">
    <name type="scientific">Microbaculum marinisediminis</name>
    <dbReference type="NCBI Taxonomy" id="2931392"/>
    <lineage>
        <taxon>Bacteria</taxon>
        <taxon>Pseudomonadati</taxon>
        <taxon>Pseudomonadota</taxon>
        <taxon>Alphaproteobacteria</taxon>
        <taxon>Hyphomicrobiales</taxon>
        <taxon>Tepidamorphaceae</taxon>
        <taxon>Microbaculum</taxon>
    </lineage>
</organism>
<name>A0AAW5R1B0_9HYPH</name>
<evidence type="ECO:0000259" key="5">
    <source>
        <dbReference type="Pfam" id="PF00248"/>
    </source>
</evidence>
<dbReference type="InterPro" id="IPR050523">
    <property type="entry name" value="AKR_Detox_Biosynth"/>
</dbReference>
<dbReference type="CDD" id="cd19094">
    <property type="entry name" value="AKR_Tas-like"/>
    <property type="match status" value="1"/>
</dbReference>
<evidence type="ECO:0000256" key="1">
    <source>
        <dbReference type="ARBA" id="ARBA00022857"/>
    </source>
</evidence>
<dbReference type="InterPro" id="IPR036812">
    <property type="entry name" value="NAD(P)_OxRdtase_dom_sf"/>
</dbReference>
<sequence length="352" mass="38735">MDYRRLGRTDLHVSAIGLGTMTWGEQNSEAEAHAQMDHAVDRGINLLDSAELYPIPPKAETQGRTEEIIGSWLKARGNRDTMIVASKIVGRSWNDWFRDGGKTTDLSRAQVFEAVDKSLRRLGTDYIDLYQIHWPDRAVSGFGSVPTVFRPIADKDVPPEVPIEETLSALDDVVKAGKVRHIGLSNESPWGTMTCLALSETRGLPRVQSIQNAYSLVNRTFETGLAEIAMRENTGLLAYSPLAQGSLTGKYLDGALPAGARKTLFNRMQRYETPGADIAVAAYVALAREFGLDPAQMAIRFAVSRPFVTSVLIGATTMAQLQTDIDAFEVELAPELEERIDAIHLLHQNPCP</sequence>
<evidence type="ECO:0000313" key="6">
    <source>
        <dbReference type="EMBL" id="MCT8972305.1"/>
    </source>
</evidence>
<evidence type="ECO:0000256" key="2">
    <source>
        <dbReference type="ARBA" id="ARBA00023002"/>
    </source>
</evidence>
<dbReference type="FunFam" id="3.20.20.100:FF:000005">
    <property type="entry name" value="NADP(H)-dependent aldo-keto reductase"/>
    <property type="match status" value="1"/>
</dbReference>
<keyword evidence="2" id="KW-0560">Oxidoreductase</keyword>
<dbReference type="PANTHER" id="PTHR43364:SF4">
    <property type="entry name" value="NAD(P)-LINKED OXIDOREDUCTASE SUPERFAMILY PROTEIN"/>
    <property type="match status" value="1"/>
</dbReference>
<proteinExistence type="inferred from homology"/>
<dbReference type="PANTHER" id="PTHR43364">
    <property type="entry name" value="NADH-SPECIFIC METHYLGLYOXAL REDUCTASE-RELATED"/>
    <property type="match status" value="1"/>
</dbReference>
<keyword evidence="1" id="KW-0521">NADP</keyword>